<feature type="region of interest" description="Disordered" evidence="1">
    <location>
        <begin position="37"/>
        <end position="69"/>
    </location>
</feature>
<feature type="compositionally biased region" description="Basic and acidic residues" evidence="1">
    <location>
        <begin position="37"/>
        <end position="48"/>
    </location>
</feature>
<accession>A0A1D1UJU9</accession>
<evidence type="ECO:0000313" key="3">
    <source>
        <dbReference type="Proteomes" id="UP000186922"/>
    </source>
</evidence>
<keyword evidence="3" id="KW-1185">Reference proteome</keyword>
<protein>
    <submittedName>
        <fullName evidence="2">Uncharacterized protein</fullName>
    </submittedName>
</protein>
<evidence type="ECO:0000256" key="1">
    <source>
        <dbReference type="SAM" id="MobiDB-lite"/>
    </source>
</evidence>
<dbReference type="AlphaFoldDB" id="A0A1D1UJU9"/>
<evidence type="ECO:0000313" key="2">
    <source>
        <dbReference type="EMBL" id="GAU90004.1"/>
    </source>
</evidence>
<name>A0A1D1UJU9_RAMVA</name>
<reference evidence="2 3" key="1">
    <citation type="journal article" date="2016" name="Nat. Commun.">
        <title>Extremotolerant tardigrade genome and improved radiotolerance of human cultured cells by tardigrade-unique protein.</title>
        <authorList>
            <person name="Hashimoto T."/>
            <person name="Horikawa D.D."/>
            <person name="Saito Y."/>
            <person name="Kuwahara H."/>
            <person name="Kozuka-Hata H."/>
            <person name="Shin-I T."/>
            <person name="Minakuchi Y."/>
            <person name="Ohishi K."/>
            <person name="Motoyama A."/>
            <person name="Aizu T."/>
            <person name="Enomoto A."/>
            <person name="Kondo K."/>
            <person name="Tanaka S."/>
            <person name="Hara Y."/>
            <person name="Koshikawa S."/>
            <person name="Sagara H."/>
            <person name="Miura T."/>
            <person name="Yokobori S."/>
            <person name="Miyagawa K."/>
            <person name="Suzuki Y."/>
            <person name="Kubo T."/>
            <person name="Oyama M."/>
            <person name="Kohara Y."/>
            <person name="Fujiyama A."/>
            <person name="Arakawa K."/>
            <person name="Katayama T."/>
            <person name="Toyoda A."/>
            <person name="Kunieda T."/>
        </authorList>
    </citation>
    <scope>NUCLEOTIDE SEQUENCE [LARGE SCALE GENOMIC DNA]</scope>
    <source>
        <strain evidence="2 3">YOKOZUNA-1</strain>
    </source>
</reference>
<gene>
    <name evidence="2" type="primary">RvY_02486-1</name>
    <name evidence="2" type="synonym">RvY_02486.1</name>
    <name evidence="2" type="ORF">RvY_02486</name>
</gene>
<dbReference type="EMBL" id="BDGG01000001">
    <property type="protein sequence ID" value="GAU90004.1"/>
    <property type="molecule type" value="Genomic_DNA"/>
</dbReference>
<comment type="caution">
    <text evidence="2">The sequence shown here is derived from an EMBL/GenBank/DDBJ whole genome shotgun (WGS) entry which is preliminary data.</text>
</comment>
<sequence>MVRNTVHRRHVSRDGKLFNKPTVRTTGRITADRWWKGRENQRTNKTMEIHTSSKRATPPRIHLVGRSFA</sequence>
<organism evidence="2 3">
    <name type="scientific">Ramazzottius varieornatus</name>
    <name type="common">Water bear</name>
    <name type="synonym">Tardigrade</name>
    <dbReference type="NCBI Taxonomy" id="947166"/>
    <lineage>
        <taxon>Eukaryota</taxon>
        <taxon>Metazoa</taxon>
        <taxon>Ecdysozoa</taxon>
        <taxon>Tardigrada</taxon>
        <taxon>Eutardigrada</taxon>
        <taxon>Parachela</taxon>
        <taxon>Hypsibioidea</taxon>
        <taxon>Ramazzottiidae</taxon>
        <taxon>Ramazzottius</taxon>
    </lineage>
</organism>
<proteinExistence type="predicted"/>
<dbReference type="Proteomes" id="UP000186922">
    <property type="component" value="Unassembled WGS sequence"/>
</dbReference>